<gene>
    <name evidence="1" type="ORF">BN437_1054</name>
</gene>
<accession>A0A830ZXM6</accession>
<organism evidence="1 2">
    <name type="scientific">Erwinia amylovora NBRC 12687 = CFBP 1232</name>
    <dbReference type="NCBI Taxonomy" id="1219359"/>
    <lineage>
        <taxon>Bacteria</taxon>
        <taxon>Pseudomonadati</taxon>
        <taxon>Pseudomonadota</taxon>
        <taxon>Gammaproteobacteria</taxon>
        <taxon>Enterobacterales</taxon>
        <taxon>Erwiniaceae</taxon>
        <taxon>Erwinia</taxon>
    </lineage>
</organism>
<proteinExistence type="predicted"/>
<name>A0A830ZXM6_ERWAM</name>
<dbReference type="Proteomes" id="UP000013111">
    <property type="component" value="Unassembled WGS sequence"/>
</dbReference>
<protein>
    <submittedName>
        <fullName evidence="1">Uncharacterized protein</fullName>
    </submittedName>
</protein>
<dbReference type="EMBL" id="CAPB01000008">
    <property type="protein sequence ID" value="CCO93008.1"/>
    <property type="molecule type" value="Genomic_DNA"/>
</dbReference>
<sequence length="45" mass="4981">MAEDLPFILNDIYRGQAGLPFSPLTARRYVKSGTRTVFRPAAAVI</sequence>
<comment type="caution">
    <text evidence="1">The sequence shown here is derived from an EMBL/GenBank/DDBJ whole genome shotgun (WGS) entry which is preliminary data.</text>
</comment>
<evidence type="ECO:0000313" key="1">
    <source>
        <dbReference type="EMBL" id="CCO93008.1"/>
    </source>
</evidence>
<reference evidence="1 2" key="2">
    <citation type="submission" date="2013-04" db="EMBL/GenBank/DDBJ databases">
        <title>Comparative genomics of 12 strains of Erwinia amylovora identifies a pan-genome with a large conserved core and provides insights into host specificity.</title>
        <authorList>
            <person name="Mann R.A."/>
            <person name="Smits T.H.M."/>
            <person name="Buehlmann A."/>
            <person name="Blom J."/>
            <person name="Goesmann A."/>
            <person name="Frey J.E."/>
            <person name="Plummer K.M."/>
            <person name="Beer S.V."/>
            <person name="Luck J."/>
            <person name="Duffy B."/>
            <person name="Rodoni B."/>
        </authorList>
    </citation>
    <scope>NUCLEOTIDE SEQUENCE [LARGE SCALE GENOMIC DNA]</scope>
    <source>
        <strain evidence="2">CFBP 1232</strain>
    </source>
</reference>
<dbReference type="AlphaFoldDB" id="A0A830ZXM6"/>
<reference evidence="1 2" key="1">
    <citation type="submission" date="2012-11" db="EMBL/GenBank/DDBJ databases">
        <authorList>
            <person name="Linke B."/>
        </authorList>
    </citation>
    <scope>NUCLEOTIDE SEQUENCE [LARGE SCALE GENOMIC DNA]</scope>
    <source>
        <strain evidence="2">CFBP 1232</strain>
    </source>
</reference>
<evidence type="ECO:0000313" key="2">
    <source>
        <dbReference type="Proteomes" id="UP000013111"/>
    </source>
</evidence>